<dbReference type="PANTHER" id="PTHR34820:SF4">
    <property type="entry name" value="INNER MEMBRANE PROTEIN YEBZ"/>
    <property type="match status" value="1"/>
</dbReference>
<evidence type="ECO:0000256" key="5">
    <source>
        <dbReference type="ARBA" id="ARBA00023136"/>
    </source>
</evidence>
<dbReference type="GO" id="GO:0006825">
    <property type="term" value="P:copper ion transport"/>
    <property type="evidence" value="ECO:0007669"/>
    <property type="project" value="InterPro"/>
</dbReference>
<feature type="transmembrane region" description="Helical" evidence="6">
    <location>
        <begin position="141"/>
        <end position="159"/>
    </location>
</feature>
<keyword evidence="3 6" id="KW-0812">Transmembrane</keyword>
<dbReference type="KEGG" id="shyd:CJD35_16710"/>
<protein>
    <submittedName>
        <fullName evidence="8">Copper resistance protein CopD</fullName>
    </submittedName>
</protein>
<feature type="transmembrane region" description="Helical" evidence="6">
    <location>
        <begin position="104"/>
        <end position="121"/>
    </location>
</feature>
<dbReference type="EMBL" id="CP022746">
    <property type="protein sequence ID" value="ASY46136.1"/>
    <property type="molecule type" value="Genomic_DNA"/>
</dbReference>
<gene>
    <name evidence="8" type="ORF">CJD35_16710</name>
</gene>
<dbReference type="PANTHER" id="PTHR34820">
    <property type="entry name" value="INNER MEMBRANE PROTEIN YEBZ"/>
    <property type="match status" value="1"/>
</dbReference>
<name>A0A249MXS5_SPHXE</name>
<keyword evidence="5 6" id="KW-0472">Membrane</keyword>
<feature type="transmembrane region" description="Helical" evidence="6">
    <location>
        <begin position="6"/>
        <end position="26"/>
    </location>
</feature>
<dbReference type="InterPro" id="IPR008457">
    <property type="entry name" value="Cu-R_CopD_dom"/>
</dbReference>
<evidence type="ECO:0000256" key="1">
    <source>
        <dbReference type="ARBA" id="ARBA00004651"/>
    </source>
</evidence>
<evidence type="ECO:0000256" key="4">
    <source>
        <dbReference type="ARBA" id="ARBA00022989"/>
    </source>
</evidence>
<comment type="subcellular location">
    <subcellularLocation>
        <location evidence="1">Cell membrane</location>
        <topology evidence="1">Multi-pass membrane protein</topology>
    </subcellularLocation>
</comment>
<feature type="transmembrane region" description="Helical" evidence="6">
    <location>
        <begin position="72"/>
        <end position="97"/>
    </location>
</feature>
<feature type="domain" description="Copper resistance protein D" evidence="7">
    <location>
        <begin position="171"/>
        <end position="271"/>
    </location>
</feature>
<evidence type="ECO:0000313" key="9">
    <source>
        <dbReference type="Proteomes" id="UP000217141"/>
    </source>
</evidence>
<dbReference type="GO" id="GO:0005886">
    <property type="term" value="C:plasma membrane"/>
    <property type="evidence" value="ECO:0007669"/>
    <property type="project" value="UniProtKB-SubCell"/>
</dbReference>
<keyword evidence="4 6" id="KW-1133">Transmembrane helix</keyword>
<organism evidence="8 9">
    <name type="scientific">Sphingobium xenophagum</name>
    <dbReference type="NCBI Taxonomy" id="121428"/>
    <lineage>
        <taxon>Bacteria</taxon>
        <taxon>Pseudomonadati</taxon>
        <taxon>Pseudomonadota</taxon>
        <taxon>Alphaproteobacteria</taxon>
        <taxon>Sphingomonadales</taxon>
        <taxon>Sphingomonadaceae</taxon>
        <taxon>Sphingobium</taxon>
    </lineage>
</organism>
<evidence type="ECO:0000313" key="8">
    <source>
        <dbReference type="EMBL" id="ASY46136.1"/>
    </source>
</evidence>
<evidence type="ECO:0000256" key="2">
    <source>
        <dbReference type="ARBA" id="ARBA00022475"/>
    </source>
</evidence>
<dbReference type="AlphaFoldDB" id="A0A249MXS5"/>
<keyword evidence="2" id="KW-1003">Cell membrane</keyword>
<feature type="transmembrane region" description="Helical" evidence="6">
    <location>
        <begin position="171"/>
        <end position="199"/>
    </location>
</feature>
<proteinExistence type="predicted"/>
<evidence type="ECO:0000259" key="7">
    <source>
        <dbReference type="Pfam" id="PF05425"/>
    </source>
</evidence>
<dbReference type="InterPro" id="IPR032694">
    <property type="entry name" value="CopC/D"/>
</dbReference>
<dbReference type="Pfam" id="PF05425">
    <property type="entry name" value="CopD"/>
    <property type="match status" value="1"/>
</dbReference>
<dbReference type="Proteomes" id="UP000217141">
    <property type="component" value="Chromosome II"/>
</dbReference>
<dbReference type="NCBIfam" id="NF033808">
    <property type="entry name" value="copper_CopD"/>
    <property type="match status" value="1"/>
</dbReference>
<dbReference type="InterPro" id="IPR047689">
    <property type="entry name" value="CopD"/>
</dbReference>
<accession>A0A249MXS5</accession>
<feature type="transmembrane region" description="Helical" evidence="6">
    <location>
        <begin position="33"/>
        <end position="52"/>
    </location>
</feature>
<feature type="transmembrane region" description="Helical" evidence="6">
    <location>
        <begin position="252"/>
        <end position="272"/>
    </location>
</feature>
<dbReference type="RefSeq" id="WP_095687271.1">
    <property type="nucleotide sequence ID" value="NZ_CP076557.1"/>
</dbReference>
<evidence type="ECO:0000256" key="3">
    <source>
        <dbReference type="ARBA" id="ARBA00022692"/>
    </source>
</evidence>
<reference evidence="8 9" key="1">
    <citation type="submission" date="2017-08" db="EMBL/GenBank/DDBJ databases">
        <title>Whole Genome Sequence of Sphingobium hydrophobicum C1: Insights into Adaption to the Electronic-waste Contaminated Sediment.</title>
        <authorList>
            <person name="Song D."/>
            <person name="Chen X."/>
            <person name="Xu M."/>
        </authorList>
    </citation>
    <scope>NUCLEOTIDE SEQUENCE [LARGE SCALE GENOMIC DNA]</scope>
    <source>
        <strain evidence="8 9">C1</strain>
    </source>
</reference>
<evidence type="ECO:0000256" key="6">
    <source>
        <dbReference type="SAM" id="Phobius"/>
    </source>
</evidence>
<sequence length="278" mass="28759">MLLLARFGLMADLALLMGLPLFWWAMGMAGQRVLLAGLALGGMLLSALWLLASAASMAGTPMLPPDWATAKIVLTMTPIGPVLAVRGGALLAALGLAMAGRDRWVLVPAAIAAATMAWTGHTGASEHGAGAIHRMADVAHIWAASGWIGALAALLYAVTRRRPPVDRIAGMLAKFSLLGTIFVATLIVTGAVNAAMIVGVADMGMLTGSRYGWLLGAKLVLFCGMLALAGINRWRLTPALERGEHAIAALRLSLCVETSAAIGILALVAWLGTLDPLA</sequence>
<feature type="transmembrane region" description="Helical" evidence="6">
    <location>
        <begin position="211"/>
        <end position="231"/>
    </location>
</feature>